<accession>A0A820DU52</accession>
<evidence type="ECO:0000313" key="1">
    <source>
        <dbReference type="EMBL" id="CAF4236878.1"/>
    </source>
</evidence>
<sequence length="84" mass="8865">NGEVAHMLHAGVVGDYGNVRIFVRSTSSGIVTGTQDANGTYVTDEEIPFLNAAEGLKLQGVIAWSSRLIYVEVVPADGDVLVGF</sequence>
<reference evidence="1" key="1">
    <citation type="submission" date="2021-02" db="EMBL/GenBank/DDBJ databases">
        <authorList>
            <person name="Nowell W R."/>
        </authorList>
    </citation>
    <scope>NUCLEOTIDE SEQUENCE</scope>
</reference>
<feature type="non-terminal residue" evidence="1">
    <location>
        <position position="1"/>
    </location>
</feature>
<organism evidence="1 2">
    <name type="scientific">Rotaria sordida</name>
    <dbReference type="NCBI Taxonomy" id="392033"/>
    <lineage>
        <taxon>Eukaryota</taxon>
        <taxon>Metazoa</taxon>
        <taxon>Spiralia</taxon>
        <taxon>Gnathifera</taxon>
        <taxon>Rotifera</taxon>
        <taxon>Eurotatoria</taxon>
        <taxon>Bdelloidea</taxon>
        <taxon>Philodinida</taxon>
        <taxon>Philodinidae</taxon>
        <taxon>Rotaria</taxon>
    </lineage>
</organism>
<protein>
    <submittedName>
        <fullName evidence="1">Uncharacterized protein</fullName>
    </submittedName>
</protein>
<name>A0A820DU52_9BILA</name>
<comment type="caution">
    <text evidence="1">The sequence shown here is derived from an EMBL/GenBank/DDBJ whole genome shotgun (WGS) entry which is preliminary data.</text>
</comment>
<proteinExistence type="predicted"/>
<dbReference type="AlphaFoldDB" id="A0A820DU52"/>
<dbReference type="Proteomes" id="UP000663836">
    <property type="component" value="Unassembled WGS sequence"/>
</dbReference>
<dbReference type="EMBL" id="CAJOBD010019794">
    <property type="protein sequence ID" value="CAF4236878.1"/>
    <property type="molecule type" value="Genomic_DNA"/>
</dbReference>
<evidence type="ECO:0000313" key="2">
    <source>
        <dbReference type="Proteomes" id="UP000663836"/>
    </source>
</evidence>
<gene>
    <name evidence="1" type="ORF">JBS370_LOCUS38135</name>
</gene>